<keyword evidence="2" id="KW-0238">DNA-binding</keyword>
<dbReference type="InterPro" id="IPR011711">
    <property type="entry name" value="GntR_C"/>
</dbReference>
<protein>
    <submittedName>
        <fullName evidence="5">FCD domain-containing protein</fullName>
    </submittedName>
</protein>
<evidence type="ECO:0000256" key="3">
    <source>
        <dbReference type="ARBA" id="ARBA00023163"/>
    </source>
</evidence>
<keyword evidence="3" id="KW-0804">Transcription</keyword>
<evidence type="ECO:0000313" key="5">
    <source>
        <dbReference type="EMBL" id="TVY08689.1"/>
    </source>
</evidence>
<evidence type="ECO:0000256" key="2">
    <source>
        <dbReference type="ARBA" id="ARBA00023125"/>
    </source>
</evidence>
<dbReference type="Gene3D" id="1.20.120.530">
    <property type="entry name" value="GntR ligand-binding domain-like"/>
    <property type="match status" value="1"/>
</dbReference>
<reference evidence="5 6" key="1">
    <citation type="submission" date="2019-07" db="EMBL/GenBank/DDBJ databases">
        <authorList>
            <person name="Kim J."/>
        </authorList>
    </citation>
    <scope>NUCLEOTIDE SEQUENCE [LARGE SCALE GENOMIC DNA]</scope>
    <source>
        <strain evidence="5 6">JC52</strain>
    </source>
</reference>
<proteinExistence type="predicted"/>
<dbReference type="Proteomes" id="UP000317036">
    <property type="component" value="Unassembled WGS sequence"/>
</dbReference>
<evidence type="ECO:0000256" key="1">
    <source>
        <dbReference type="ARBA" id="ARBA00023015"/>
    </source>
</evidence>
<feature type="domain" description="GntR C-terminal" evidence="4">
    <location>
        <begin position="28"/>
        <end position="107"/>
    </location>
</feature>
<dbReference type="InterPro" id="IPR008920">
    <property type="entry name" value="TF_FadR/GntR_C"/>
</dbReference>
<keyword evidence="6" id="KW-1185">Reference proteome</keyword>
<sequence length="117" mass="13639">MYSGSSAFLIPYIVSPRGEVPFVNSPRKQDFFKEDLRFHELIAQASHNHIMFHMLDRISDLLTDSRRRSMKWPGMDEKAASYHFLIAQAISQRNPTQARSLMKLHLEDMLQEFRNGG</sequence>
<gene>
    <name evidence="5" type="ORF">FPZ49_17880</name>
</gene>
<dbReference type="Pfam" id="PF07729">
    <property type="entry name" value="FCD"/>
    <property type="match status" value="1"/>
</dbReference>
<accession>A0A559K986</accession>
<dbReference type="GO" id="GO:0003677">
    <property type="term" value="F:DNA binding"/>
    <property type="evidence" value="ECO:0007669"/>
    <property type="project" value="UniProtKB-KW"/>
</dbReference>
<dbReference type="AlphaFoldDB" id="A0A559K986"/>
<dbReference type="SUPFAM" id="SSF48008">
    <property type="entry name" value="GntR ligand-binding domain-like"/>
    <property type="match status" value="1"/>
</dbReference>
<evidence type="ECO:0000313" key="6">
    <source>
        <dbReference type="Proteomes" id="UP000317036"/>
    </source>
</evidence>
<dbReference type="OrthoDB" id="114741at2"/>
<keyword evidence="1" id="KW-0805">Transcription regulation</keyword>
<evidence type="ECO:0000259" key="4">
    <source>
        <dbReference type="Pfam" id="PF07729"/>
    </source>
</evidence>
<organism evidence="5 6">
    <name type="scientific">Paenibacillus cremeus</name>
    <dbReference type="NCBI Taxonomy" id="2163881"/>
    <lineage>
        <taxon>Bacteria</taxon>
        <taxon>Bacillati</taxon>
        <taxon>Bacillota</taxon>
        <taxon>Bacilli</taxon>
        <taxon>Bacillales</taxon>
        <taxon>Paenibacillaceae</taxon>
        <taxon>Paenibacillus</taxon>
    </lineage>
</organism>
<dbReference type="EMBL" id="VNJI01000021">
    <property type="protein sequence ID" value="TVY08689.1"/>
    <property type="molecule type" value="Genomic_DNA"/>
</dbReference>
<name>A0A559K986_9BACL</name>
<comment type="caution">
    <text evidence="5">The sequence shown here is derived from an EMBL/GenBank/DDBJ whole genome shotgun (WGS) entry which is preliminary data.</text>
</comment>